<proteinExistence type="inferred from homology"/>
<evidence type="ECO:0000313" key="7">
    <source>
        <dbReference type="Proteomes" id="UP000236311"/>
    </source>
</evidence>
<dbReference type="GO" id="GO:0005524">
    <property type="term" value="F:ATP binding"/>
    <property type="evidence" value="ECO:0007669"/>
    <property type="project" value="UniProtKB-KW"/>
</dbReference>
<dbReference type="InterPro" id="IPR003439">
    <property type="entry name" value="ABC_transporter-like_ATP-bd"/>
</dbReference>
<dbReference type="AlphaFoldDB" id="A0A2K4ZCZ5"/>
<dbReference type="OrthoDB" id="9802264at2"/>
<dbReference type="PANTHER" id="PTHR42798:SF7">
    <property type="entry name" value="ALPHA-D-RIBOSE 1-METHYLPHOSPHONATE 5-TRIPHOSPHATE SYNTHASE SUBUNIT PHNL"/>
    <property type="match status" value="1"/>
</dbReference>
<accession>A0A2K4ZCZ5</accession>
<name>A0A2K4ZCZ5_9FIRM</name>
<keyword evidence="4 6" id="KW-0067">ATP-binding</keyword>
<dbReference type="SUPFAM" id="SSF52540">
    <property type="entry name" value="P-loop containing nucleoside triphosphate hydrolases"/>
    <property type="match status" value="1"/>
</dbReference>
<dbReference type="SMART" id="SM00382">
    <property type="entry name" value="AAA"/>
    <property type="match status" value="1"/>
</dbReference>
<dbReference type="Gene3D" id="3.40.50.300">
    <property type="entry name" value="P-loop containing nucleotide triphosphate hydrolases"/>
    <property type="match status" value="1"/>
</dbReference>
<evidence type="ECO:0000259" key="5">
    <source>
        <dbReference type="PROSITE" id="PS50893"/>
    </source>
</evidence>
<dbReference type="GO" id="GO:0022857">
    <property type="term" value="F:transmembrane transporter activity"/>
    <property type="evidence" value="ECO:0007669"/>
    <property type="project" value="UniProtKB-ARBA"/>
</dbReference>
<dbReference type="InterPro" id="IPR003593">
    <property type="entry name" value="AAA+_ATPase"/>
</dbReference>
<comment type="similarity">
    <text evidence="1">Belongs to the ABC transporter superfamily.</text>
</comment>
<dbReference type="InterPro" id="IPR027417">
    <property type="entry name" value="P-loop_NTPase"/>
</dbReference>
<dbReference type="GO" id="GO:0016887">
    <property type="term" value="F:ATP hydrolysis activity"/>
    <property type="evidence" value="ECO:0007669"/>
    <property type="project" value="InterPro"/>
</dbReference>
<sequence>MNGILEIENVTKYYGRGSVVTKALDGISFCVKKGEFTAIMGASGSGKSTLLNVISTIDRVSSGTIRVDGRELTKMKENELSIFRRDRLGFIFQEYNLLDTLTIGENIVLPLNLRKMNYEESDGRLRKAAEALDVAAWLDKFPRELSGGQKQRAACARAMITDPALVLADEPTGALDSANAKNLMKTFQMMNHSLGSTILMVTHDALMGSYADRVLFLKDGRIWNEVHRGVRSRQDMYREIWSTCAALGGETDVF</sequence>
<organism evidence="6 7">
    <name type="scientific">Acetatifactor muris</name>
    <dbReference type="NCBI Taxonomy" id="879566"/>
    <lineage>
        <taxon>Bacteria</taxon>
        <taxon>Bacillati</taxon>
        <taxon>Bacillota</taxon>
        <taxon>Clostridia</taxon>
        <taxon>Lachnospirales</taxon>
        <taxon>Lachnospiraceae</taxon>
        <taxon>Acetatifactor</taxon>
    </lineage>
</organism>
<keyword evidence="2" id="KW-0813">Transport</keyword>
<dbReference type="CDD" id="cd03255">
    <property type="entry name" value="ABC_MJ0796_LolCDE_FtsE"/>
    <property type="match status" value="1"/>
</dbReference>
<dbReference type="EMBL" id="OFSM01000004">
    <property type="protein sequence ID" value="SOY28335.1"/>
    <property type="molecule type" value="Genomic_DNA"/>
</dbReference>
<evidence type="ECO:0000313" key="6">
    <source>
        <dbReference type="EMBL" id="SOY28335.1"/>
    </source>
</evidence>
<evidence type="ECO:0000256" key="2">
    <source>
        <dbReference type="ARBA" id="ARBA00022448"/>
    </source>
</evidence>
<feature type="domain" description="ABC transporter" evidence="5">
    <location>
        <begin position="5"/>
        <end position="244"/>
    </location>
</feature>
<protein>
    <submittedName>
        <fullName evidence="6">Bacitracin export ATP-binding protein BceA</fullName>
    </submittedName>
</protein>
<dbReference type="Proteomes" id="UP000236311">
    <property type="component" value="Unassembled WGS sequence"/>
</dbReference>
<dbReference type="PROSITE" id="PS50893">
    <property type="entry name" value="ABC_TRANSPORTER_2"/>
    <property type="match status" value="1"/>
</dbReference>
<dbReference type="PANTHER" id="PTHR42798">
    <property type="entry name" value="LIPOPROTEIN-RELEASING SYSTEM ATP-BINDING PROTEIN LOLD"/>
    <property type="match status" value="1"/>
</dbReference>
<dbReference type="InterPro" id="IPR017911">
    <property type="entry name" value="MacB-like_ATP-bd"/>
</dbReference>
<dbReference type="GO" id="GO:0098796">
    <property type="term" value="C:membrane protein complex"/>
    <property type="evidence" value="ECO:0007669"/>
    <property type="project" value="UniProtKB-ARBA"/>
</dbReference>
<reference evidence="6 7" key="1">
    <citation type="submission" date="2018-01" db="EMBL/GenBank/DDBJ databases">
        <authorList>
            <person name="Gaut B.S."/>
            <person name="Morton B.R."/>
            <person name="Clegg M.T."/>
            <person name="Duvall M.R."/>
        </authorList>
    </citation>
    <scope>NUCLEOTIDE SEQUENCE [LARGE SCALE GENOMIC DNA]</scope>
    <source>
        <strain evidence="6">GP69</strain>
    </source>
</reference>
<evidence type="ECO:0000256" key="1">
    <source>
        <dbReference type="ARBA" id="ARBA00005417"/>
    </source>
</evidence>
<keyword evidence="7" id="KW-1185">Reference proteome</keyword>
<gene>
    <name evidence="6" type="primary">bceA_2</name>
    <name evidence="6" type="ORF">AMURIS_01042</name>
</gene>
<dbReference type="FunFam" id="3.40.50.300:FF:000032">
    <property type="entry name" value="Export ABC transporter ATP-binding protein"/>
    <property type="match status" value="1"/>
</dbReference>
<dbReference type="RefSeq" id="WP_103238427.1">
    <property type="nucleotide sequence ID" value="NZ_JANJZD010000004.1"/>
</dbReference>
<dbReference type="Pfam" id="PF00005">
    <property type="entry name" value="ABC_tran"/>
    <property type="match status" value="1"/>
</dbReference>
<keyword evidence="3" id="KW-0547">Nucleotide-binding</keyword>
<evidence type="ECO:0000256" key="4">
    <source>
        <dbReference type="ARBA" id="ARBA00022840"/>
    </source>
</evidence>
<evidence type="ECO:0000256" key="3">
    <source>
        <dbReference type="ARBA" id="ARBA00022741"/>
    </source>
</evidence>